<keyword evidence="1" id="KW-1133">Transmembrane helix</keyword>
<protein>
    <submittedName>
        <fullName evidence="2">Uncharacterized protein</fullName>
    </submittedName>
</protein>
<reference evidence="2" key="1">
    <citation type="submission" date="2024-03" db="EMBL/GenBank/DDBJ databases">
        <title>WGS assembly of Saponaria officinalis var. Norfolk2.</title>
        <authorList>
            <person name="Jenkins J."/>
            <person name="Shu S."/>
            <person name="Grimwood J."/>
            <person name="Barry K."/>
            <person name="Goodstein D."/>
            <person name="Schmutz J."/>
            <person name="Leebens-Mack J."/>
            <person name="Osbourn A."/>
        </authorList>
    </citation>
    <scope>NUCLEOTIDE SEQUENCE [LARGE SCALE GENOMIC DNA]</scope>
    <source>
        <strain evidence="2">JIC</strain>
    </source>
</reference>
<sequence>MRTTQLFLKMVNAHIIRNRHGTRAFELLIAIVFSFVSVSFLIFSVVLFPSCWCKILTLSPDTMSGGEKETPHNNSSNMENTIENIHTLKITTISMTCVQITPRKWTKRAIFLNLNFSIKLLTQIGYVKK</sequence>
<keyword evidence="3" id="KW-1185">Reference proteome</keyword>
<dbReference type="AlphaFoldDB" id="A0AAW1GM14"/>
<feature type="transmembrane region" description="Helical" evidence="1">
    <location>
        <begin position="27"/>
        <end position="48"/>
    </location>
</feature>
<comment type="caution">
    <text evidence="2">The sequence shown here is derived from an EMBL/GenBank/DDBJ whole genome shotgun (WGS) entry which is preliminary data.</text>
</comment>
<proteinExistence type="predicted"/>
<dbReference type="Proteomes" id="UP001443914">
    <property type="component" value="Unassembled WGS sequence"/>
</dbReference>
<keyword evidence="1" id="KW-0812">Transmembrane</keyword>
<dbReference type="EMBL" id="JBDFQZ010000014">
    <property type="protein sequence ID" value="KAK9665880.1"/>
    <property type="molecule type" value="Genomic_DNA"/>
</dbReference>
<gene>
    <name evidence="2" type="ORF">RND81_14G142500</name>
</gene>
<accession>A0AAW1GM14</accession>
<name>A0AAW1GM14_SAPOF</name>
<evidence type="ECO:0000256" key="1">
    <source>
        <dbReference type="SAM" id="Phobius"/>
    </source>
</evidence>
<keyword evidence="1" id="KW-0472">Membrane</keyword>
<evidence type="ECO:0000313" key="3">
    <source>
        <dbReference type="Proteomes" id="UP001443914"/>
    </source>
</evidence>
<evidence type="ECO:0000313" key="2">
    <source>
        <dbReference type="EMBL" id="KAK9665880.1"/>
    </source>
</evidence>
<organism evidence="2 3">
    <name type="scientific">Saponaria officinalis</name>
    <name type="common">Common soapwort</name>
    <name type="synonym">Lychnis saponaria</name>
    <dbReference type="NCBI Taxonomy" id="3572"/>
    <lineage>
        <taxon>Eukaryota</taxon>
        <taxon>Viridiplantae</taxon>
        <taxon>Streptophyta</taxon>
        <taxon>Embryophyta</taxon>
        <taxon>Tracheophyta</taxon>
        <taxon>Spermatophyta</taxon>
        <taxon>Magnoliopsida</taxon>
        <taxon>eudicotyledons</taxon>
        <taxon>Gunneridae</taxon>
        <taxon>Pentapetalae</taxon>
        <taxon>Caryophyllales</taxon>
        <taxon>Caryophyllaceae</taxon>
        <taxon>Caryophylleae</taxon>
        <taxon>Saponaria</taxon>
    </lineage>
</organism>